<accession>A0ABQ7HJN2</accession>
<dbReference type="PANTHER" id="PTHR46401">
    <property type="entry name" value="GLYCOSYLTRANSFERASE WBBK-RELATED"/>
    <property type="match status" value="1"/>
</dbReference>
<dbReference type="Proteomes" id="UP000773850">
    <property type="component" value="Unassembled WGS sequence"/>
</dbReference>
<dbReference type="SUPFAM" id="SSF53756">
    <property type="entry name" value="UDP-Glycosyltransferase/glycogen phosphorylase"/>
    <property type="match status" value="1"/>
</dbReference>
<feature type="domain" description="Glycosyl transferase family 1" evidence="2">
    <location>
        <begin position="214"/>
        <end position="348"/>
    </location>
</feature>
<name>A0ABQ7HJN2_GEOSE</name>
<dbReference type="Gene3D" id="3.40.50.2000">
    <property type="entry name" value="Glycogen Phosphorylase B"/>
    <property type="match status" value="1"/>
</dbReference>
<comment type="caution">
    <text evidence="3">The sequence shown here is derived from an EMBL/GenBank/DDBJ whole genome shotgun (WGS) entry which is preliminary data.</text>
</comment>
<dbReference type="PANTHER" id="PTHR46401:SF2">
    <property type="entry name" value="GLYCOSYLTRANSFERASE WBBK-RELATED"/>
    <property type="match status" value="1"/>
</dbReference>
<dbReference type="CDD" id="cd03801">
    <property type="entry name" value="GT4_PimA-like"/>
    <property type="match status" value="1"/>
</dbReference>
<gene>
    <name evidence="3" type="ORF">GS8_675</name>
</gene>
<dbReference type="InterPro" id="IPR001296">
    <property type="entry name" value="Glyco_trans_1"/>
</dbReference>
<keyword evidence="1" id="KW-0808">Transferase</keyword>
<evidence type="ECO:0000256" key="1">
    <source>
        <dbReference type="ARBA" id="ARBA00022679"/>
    </source>
</evidence>
<evidence type="ECO:0000259" key="2">
    <source>
        <dbReference type="Pfam" id="PF00534"/>
    </source>
</evidence>
<dbReference type="Pfam" id="PF00534">
    <property type="entry name" value="Glycos_transf_1"/>
    <property type="match status" value="1"/>
</dbReference>
<proteinExistence type="predicted"/>
<dbReference type="EMBL" id="LUCS01000009">
    <property type="protein sequence ID" value="KAF6512376.1"/>
    <property type="molecule type" value="Genomic_DNA"/>
</dbReference>
<organism evidence="3 4">
    <name type="scientific">Geobacillus stearothermophilus</name>
    <name type="common">Bacillus stearothermophilus</name>
    <dbReference type="NCBI Taxonomy" id="1422"/>
    <lineage>
        <taxon>Bacteria</taxon>
        <taxon>Bacillati</taxon>
        <taxon>Bacillota</taxon>
        <taxon>Bacilli</taxon>
        <taxon>Bacillales</taxon>
        <taxon>Anoxybacillaceae</taxon>
        <taxon>Geobacillus</taxon>
    </lineage>
</organism>
<sequence>MKISYLLYDFGKTGGSIVLYNFMDKLVERGYEVYAVTPYCRYKWEVGMWKELITQSSHEKLYKKVLKNIVYPYIKNNDNVKRLKTIYNLRNVIKGLVNNWKKTDITISTHCFTAYAGFYLIDQTIPLYHMQHFEEIFFQDKFQRLIARNTYKLPLIKISNSSWLQHIIKTYFNEESYLLNPGIDLEIFTQREGYLDKYQPKKKWTVVSFFDEQREWKGFIDAVKAIKKARDILRSKGIEINWKVFGLNPPTKNYETEFEYVGKLFNEQLSNLYQEADIVLLTSWYESFPLPPIEAMASGSLIISTQYGVEDYIIDGKNGLVTLPRKIDEIASKIVWAVQNPKEVRRLVASGVETANEYSWDKRTDVLESILYEVSKNYETINYQLFDDLVHGKFREYMYDQFKM</sequence>
<keyword evidence="4" id="KW-1185">Reference proteome</keyword>
<evidence type="ECO:0000313" key="3">
    <source>
        <dbReference type="EMBL" id="KAF6512376.1"/>
    </source>
</evidence>
<reference evidence="3 4" key="1">
    <citation type="submission" date="2016-03" db="EMBL/GenBank/DDBJ databases">
        <title>Spore heat resistance.</title>
        <authorList>
            <person name="Boekhorst J."/>
            <person name="Berendsen E.M."/>
            <person name="Wells-Bennik M.H."/>
            <person name="Kuipers O.P."/>
        </authorList>
    </citation>
    <scope>NUCLEOTIDE SEQUENCE [LARGE SCALE GENOMIC DNA]</scope>
    <source>
        <strain evidence="3 4">GS8</strain>
    </source>
</reference>
<protein>
    <submittedName>
        <fullName evidence="3">Glycosyltransferase</fullName>
    </submittedName>
</protein>
<dbReference type="Gene3D" id="3.40.50.11090">
    <property type="match status" value="1"/>
</dbReference>
<evidence type="ECO:0000313" key="4">
    <source>
        <dbReference type="Proteomes" id="UP000773850"/>
    </source>
</evidence>